<dbReference type="Pfam" id="PF19700">
    <property type="entry name" value="DUF6198"/>
    <property type="match status" value="1"/>
</dbReference>
<dbReference type="AlphaFoldDB" id="A0A1M5UBL6"/>
<proteinExistence type="predicted"/>
<dbReference type="PANTHER" id="PTHR40078:SF1">
    <property type="entry name" value="INTEGRAL MEMBRANE PROTEIN"/>
    <property type="match status" value="1"/>
</dbReference>
<dbReference type="Proteomes" id="UP000184526">
    <property type="component" value="Unassembled WGS sequence"/>
</dbReference>
<reference evidence="2 3" key="1">
    <citation type="submission" date="2016-11" db="EMBL/GenBank/DDBJ databases">
        <authorList>
            <person name="Jaros S."/>
            <person name="Januszkiewicz K."/>
            <person name="Wedrychowicz H."/>
        </authorList>
    </citation>
    <scope>NUCLEOTIDE SEQUENCE [LARGE SCALE GENOMIC DNA]</scope>
    <source>
        <strain evidence="2 3">DSM 3089</strain>
    </source>
</reference>
<dbReference type="EMBL" id="FQXP01000003">
    <property type="protein sequence ID" value="SHH60357.1"/>
    <property type="molecule type" value="Genomic_DNA"/>
</dbReference>
<accession>A0A1M5UBL6</accession>
<keyword evidence="3" id="KW-1185">Reference proteome</keyword>
<dbReference type="PANTHER" id="PTHR40078">
    <property type="entry name" value="INTEGRAL MEMBRANE PROTEIN-RELATED"/>
    <property type="match status" value="1"/>
</dbReference>
<feature type="transmembrane region" description="Helical" evidence="1">
    <location>
        <begin position="51"/>
        <end position="72"/>
    </location>
</feature>
<dbReference type="InterPro" id="IPR038750">
    <property type="entry name" value="YczE/YyaS-like"/>
</dbReference>
<evidence type="ECO:0000313" key="2">
    <source>
        <dbReference type="EMBL" id="SHH60357.1"/>
    </source>
</evidence>
<feature type="transmembrane region" description="Helical" evidence="1">
    <location>
        <begin position="12"/>
        <end position="31"/>
    </location>
</feature>
<keyword evidence="1" id="KW-0812">Transmembrane</keyword>
<dbReference type="RefSeq" id="WP_072830499.1">
    <property type="nucleotide sequence ID" value="NZ_FQXP01000003.1"/>
</dbReference>
<sequence>MKDFRNLGIRLIRLFIGFFICSSGAVFMINANLGMSPWDVLHHGISKMAGITIGNASIMVGVLFVVLGVILGEKLGLGTVLNMIFIGKFMDLIMFNNLIPKGNSFFQGIGMLVIGMLLMGFGCVLYIGSGLGCGPRDGIMMALSKRTNKPIKVVRTCLEIGALICGYLLGGYAGIGTIITAIGLGYSIQFVFKICNFEGNKIQHQSISDNIGQFVLNRN</sequence>
<dbReference type="OrthoDB" id="154912at2"/>
<evidence type="ECO:0000256" key="1">
    <source>
        <dbReference type="SAM" id="Phobius"/>
    </source>
</evidence>
<evidence type="ECO:0000313" key="3">
    <source>
        <dbReference type="Proteomes" id="UP000184526"/>
    </source>
</evidence>
<keyword evidence="1" id="KW-1133">Transmembrane helix</keyword>
<organism evidence="2 3">
    <name type="scientific">Clostridium collagenovorans DSM 3089</name>
    <dbReference type="NCBI Taxonomy" id="1121306"/>
    <lineage>
        <taxon>Bacteria</taxon>
        <taxon>Bacillati</taxon>
        <taxon>Bacillota</taxon>
        <taxon>Clostridia</taxon>
        <taxon>Eubacteriales</taxon>
        <taxon>Clostridiaceae</taxon>
        <taxon>Clostridium</taxon>
    </lineage>
</organism>
<name>A0A1M5UBL6_9CLOT</name>
<feature type="transmembrane region" description="Helical" evidence="1">
    <location>
        <begin position="105"/>
        <end position="132"/>
    </location>
</feature>
<gene>
    <name evidence="2" type="ORF">SAMN02745196_00926</name>
</gene>
<feature type="transmembrane region" description="Helical" evidence="1">
    <location>
        <begin position="79"/>
        <end position="99"/>
    </location>
</feature>
<keyword evidence="1" id="KW-0472">Membrane</keyword>
<protein>
    <submittedName>
        <fullName evidence="2">Uncharacterized membrane protein YczE</fullName>
    </submittedName>
</protein>